<accession>A0A9P6Y5Z8</accession>
<evidence type="ECO:0000259" key="1">
    <source>
        <dbReference type="Pfam" id="PF24626"/>
    </source>
</evidence>
<feature type="domain" description="Tf2-1-like SH3-like" evidence="1">
    <location>
        <begin position="101"/>
        <end position="160"/>
    </location>
</feature>
<protein>
    <recommendedName>
        <fullName evidence="1">Tf2-1-like SH3-like domain-containing protein</fullName>
    </recommendedName>
</protein>
<dbReference type="PANTHER" id="PTHR45835">
    <property type="entry name" value="YALI0A06105P"/>
    <property type="match status" value="1"/>
</dbReference>
<proteinExistence type="predicted"/>
<evidence type="ECO:0000313" key="2">
    <source>
        <dbReference type="EMBL" id="KAG1540211.1"/>
    </source>
</evidence>
<gene>
    <name evidence="2" type="ORF">G6F51_008661</name>
</gene>
<dbReference type="Proteomes" id="UP000717996">
    <property type="component" value="Unassembled WGS sequence"/>
</dbReference>
<dbReference type="PANTHER" id="PTHR45835:SF99">
    <property type="entry name" value="CHROMO DOMAIN-CONTAINING PROTEIN-RELATED"/>
    <property type="match status" value="1"/>
</dbReference>
<reference evidence="2" key="1">
    <citation type="journal article" date="2020" name="Microb. Genom.">
        <title>Genetic diversity of clinical and environmental Mucorales isolates obtained from an investigation of mucormycosis cases among solid organ transplant recipients.</title>
        <authorList>
            <person name="Nguyen M.H."/>
            <person name="Kaul D."/>
            <person name="Muto C."/>
            <person name="Cheng S.J."/>
            <person name="Richter R.A."/>
            <person name="Bruno V.M."/>
            <person name="Liu G."/>
            <person name="Beyhan S."/>
            <person name="Sundermann A.J."/>
            <person name="Mounaud S."/>
            <person name="Pasculle A.W."/>
            <person name="Nierman W.C."/>
            <person name="Driscoll E."/>
            <person name="Cumbie R."/>
            <person name="Clancy C.J."/>
            <person name="Dupont C.L."/>
        </authorList>
    </citation>
    <scope>NUCLEOTIDE SEQUENCE</scope>
    <source>
        <strain evidence="2">GL16</strain>
    </source>
</reference>
<dbReference type="InterPro" id="IPR056924">
    <property type="entry name" value="SH3_Tf2-1"/>
</dbReference>
<organism evidence="2 3">
    <name type="scientific">Rhizopus oryzae</name>
    <name type="common">Mucormycosis agent</name>
    <name type="synonym">Rhizopus arrhizus var. delemar</name>
    <dbReference type="NCBI Taxonomy" id="64495"/>
    <lineage>
        <taxon>Eukaryota</taxon>
        <taxon>Fungi</taxon>
        <taxon>Fungi incertae sedis</taxon>
        <taxon>Mucoromycota</taxon>
        <taxon>Mucoromycotina</taxon>
        <taxon>Mucoromycetes</taxon>
        <taxon>Mucorales</taxon>
        <taxon>Mucorineae</taxon>
        <taxon>Rhizopodaceae</taxon>
        <taxon>Rhizopus</taxon>
    </lineage>
</organism>
<comment type="caution">
    <text evidence="2">The sequence shown here is derived from an EMBL/GenBank/DDBJ whole genome shotgun (WGS) entry which is preliminary data.</text>
</comment>
<name>A0A9P6Y5Z8_RHIOR</name>
<sequence length="192" mass="22438">MYLNYQRNDWVSLLPLAEFSYNNAIQSSTRRSLFLANYGFHSRFSFLQKGTNPDIAATSENLCITLQSLHKDLQNKLILAQKQQATYYNKHHRPTPDYKVGEYIYLYGRNIKTLHPSEKLDYKRLSPFKIFNKVGSHAYKLELPDSMKIHPVFHVNLLTPKKLFHLPDITVRVVPPRSQLKSKAKSNTKWTL</sequence>
<dbReference type="OrthoDB" id="2447315at2759"/>
<dbReference type="Pfam" id="PF24626">
    <property type="entry name" value="SH3_Tf2-1"/>
    <property type="match status" value="1"/>
</dbReference>
<dbReference type="EMBL" id="JAANIT010001457">
    <property type="protein sequence ID" value="KAG1540211.1"/>
    <property type="molecule type" value="Genomic_DNA"/>
</dbReference>
<evidence type="ECO:0000313" key="3">
    <source>
        <dbReference type="Proteomes" id="UP000717996"/>
    </source>
</evidence>
<dbReference type="AlphaFoldDB" id="A0A9P6Y5Z8"/>